<evidence type="ECO:0000259" key="4">
    <source>
        <dbReference type="PROSITE" id="PS50801"/>
    </source>
</evidence>
<evidence type="ECO:0000256" key="3">
    <source>
        <dbReference type="SAM" id="MobiDB-lite"/>
    </source>
</evidence>
<dbReference type="RefSeq" id="WP_380835633.1">
    <property type="nucleotide sequence ID" value="NZ_JBHSFP010000001.1"/>
</dbReference>
<reference evidence="6" key="1">
    <citation type="journal article" date="2019" name="Int. J. Syst. Evol. Microbiol.">
        <title>The Global Catalogue of Microorganisms (GCM) 10K type strain sequencing project: providing services to taxonomists for standard genome sequencing and annotation.</title>
        <authorList>
            <consortium name="The Broad Institute Genomics Platform"/>
            <consortium name="The Broad Institute Genome Sequencing Center for Infectious Disease"/>
            <person name="Wu L."/>
            <person name="Ma J."/>
        </authorList>
    </citation>
    <scope>NUCLEOTIDE SEQUENCE [LARGE SCALE GENOMIC DNA]</scope>
    <source>
        <strain evidence="6">CGMCC 4.7132</strain>
    </source>
</reference>
<gene>
    <name evidence="5" type="ORF">ACFO60_00630</name>
</gene>
<dbReference type="CDD" id="cd07043">
    <property type="entry name" value="STAS_anti-anti-sigma_factors"/>
    <property type="match status" value="1"/>
</dbReference>
<feature type="compositionally biased region" description="Basic and acidic residues" evidence="3">
    <location>
        <begin position="97"/>
        <end position="114"/>
    </location>
</feature>
<evidence type="ECO:0000313" key="6">
    <source>
        <dbReference type="Proteomes" id="UP001596004"/>
    </source>
</evidence>
<comment type="caution">
    <text evidence="5">The sequence shown here is derived from an EMBL/GenBank/DDBJ whole genome shotgun (WGS) entry which is preliminary data.</text>
</comment>
<organism evidence="5 6">
    <name type="scientific">Sphaerisporangium dianthi</name>
    <dbReference type="NCBI Taxonomy" id="1436120"/>
    <lineage>
        <taxon>Bacteria</taxon>
        <taxon>Bacillati</taxon>
        <taxon>Actinomycetota</taxon>
        <taxon>Actinomycetes</taxon>
        <taxon>Streptosporangiales</taxon>
        <taxon>Streptosporangiaceae</taxon>
        <taxon>Sphaerisporangium</taxon>
    </lineage>
</organism>
<dbReference type="PANTHER" id="PTHR33495">
    <property type="entry name" value="ANTI-SIGMA FACTOR ANTAGONIST TM_1081-RELATED-RELATED"/>
    <property type="match status" value="1"/>
</dbReference>
<dbReference type="InterPro" id="IPR002645">
    <property type="entry name" value="STAS_dom"/>
</dbReference>
<dbReference type="NCBIfam" id="TIGR00377">
    <property type="entry name" value="ant_ant_sig"/>
    <property type="match status" value="1"/>
</dbReference>
<name>A0ABV9C8C1_9ACTN</name>
<sequence>MDLSVTVSADAIVCRVSGDVDIASSSALRERLVGLLRLPNPRLVVELSQVSFMDASGVAALLAARRRSLLLGGELRLAEPSSPVRRVLEASGLGSRFEPEPKRGPWPLTDHRAETAPAAPH</sequence>
<protein>
    <recommendedName>
        <fullName evidence="2">Anti-sigma factor antagonist</fullName>
    </recommendedName>
</protein>
<feature type="domain" description="STAS" evidence="4">
    <location>
        <begin position="1"/>
        <end position="93"/>
    </location>
</feature>
<dbReference type="EMBL" id="JBHSFP010000001">
    <property type="protein sequence ID" value="MFC4529251.1"/>
    <property type="molecule type" value="Genomic_DNA"/>
</dbReference>
<dbReference type="InterPro" id="IPR036513">
    <property type="entry name" value="STAS_dom_sf"/>
</dbReference>
<evidence type="ECO:0000256" key="1">
    <source>
        <dbReference type="ARBA" id="ARBA00009013"/>
    </source>
</evidence>
<feature type="region of interest" description="Disordered" evidence="3">
    <location>
        <begin position="89"/>
        <end position="121"/>
    </location>
</feature>
<proteinExistence type="inferred from homology"/>
<dbReference type="InterPro" id="IPR003658">
    <property type="entry name" value="Anti-sigma_ant"/>
</dbReference>
<dbReference type="SUPFAM" id="SSF52091">
    <property type="entry name" value="SpoIIaa-like"/>
    <property type="match status" value="1"/>
</dbReference>
<dbReference type="Proteomes" id="UP001596004">
    <property type="component" value="Unassembled WGS sequence"/>
</dbReference>
<evidence type="ECO:0000313" key="5">
    <source>
        <dbReference type="EMBL" id="MFC4529251.1"/>
    </source>
</evidence>
<comment type="similarity">
    <text evidence="1 2">Belongs to the anti-sigma-factor antagonist family.</text>
</comment>
<accession>A0ABV9C8C1</accession>
<dbReference type="PANTHER" id="PTHR33495:SF2">
    <property type="entry name" value="ANTI-SIGMA FACTOR ANTAGONIST TM_1081-RELATED"/>
    <property type="match status" value="1"/>
</dbReference>
<evidence type="ECO:0000256" key="2">
    <source>
        <dbReference type="RuleBase" id="RU003749"/>
    </source>
</evidence>
<dbReference type="PROSITE" id="PS50801">
    <property type="entry name" value="STAS"/>
    <property type="match status" value="1"/>
</dbReference>
<keyword evidence="6" id="KW-1185">Reference proteome</keyword>
<dbReference type="Pfam" id="PF01740">
    <property type="entry name" value="STAS"/>
    <property type="match status" value="1"/>
</dbReference>
<dbReference type="Gene3D" id="3.30.750.24">
    <property type="entry name" value="STAS domain"/>
    <property type="match status" value="1"/>
</dbReference>